<dbReference type="STRING" id="388467.A19Y_2298"/>
<dbReference type="SUPFAM" id="SSF55874">
    <property type="entry name" value="ATPase domain of HSP90 chaperone/DNA topoisomerase II/histidine kinase"/>
    <property type="match status" value="1"/>
</dbReference>
<dbReference type="EMBL" id="CM002803">
    <property type="protein sequence ID" value="KEI67229.1"/>
    <property type="molecule type" value="Genomic_DNA"/>
</dbReference>
<name>A0A073CFZ5_PLAA1</name>
<protein>
    <submittedName>
        <fullName evidence="1">Uncharacterized protein</fullName>
    </submittedName>
</protein>
<accession>A0A073CFZ5</accession>
<dbReference type="Gene3D" id="3.30.565.10">
    <property type="entry name" value="Histidine kinase-like ATPase, C-terminal domain"/>
    <property type="match status" value="1"/>
</dbReference>
<reference evidence="1 2" key="1">
    <citation type="journal article" date="2014" name="Appl. Environ. Microbiol.">
        <title>Elucidation of insertion elements encoded on plasmids and in vitro construction of shuttle vectors from the toxic cyanobacterium Planktothrix.</title>
        <authorList>
            <person name="Christiansen G."/>
            <person name="Goesmann A."/>
            <person name="Kurmayer R."/>
        </authorList>
    </citation>
    <scope>NUCLEOTIDE SEQUENCE [LARGE SCALE GENOMIC DNA]</scope>
    <source>
        <strain evidence="1 2">NIVA-CYA 126/8</strain>
    </source>
</reference>
<gene>
    <name evidence="1" type="ORF">A19Y_2298</name>
</gene>
<sequence>MDISSHRFLSYIDAHGGQIRFKSVPNQGTTFYIKLPQTQLKEMHAEVAEEVKLN</sequence>
<dbReference type="PATRIC" id="fig|388467.6.peg.2244"/>
<dbReference type="Proteomes" id="UP000027395">
    <property type="component" value="Chromosome"/>
</dbReference>
<dbReference type="InterPro" id="IPR036890">
    <property type="entry name" value="HATPase_C_sf"/>
</dbReference>
<evidence type="ECO:0000313" key="2">
    <source>
        <dbReference type="Proteomes" id="UP000027395"/>
    </source>
</evidence>
<dbReference type="RefSeq" id="WP_144390454.1">
    <property type="nucleotide sequence ID" value="NZ_CM002803.1"/>
</dbReference>
<organism evidence="1 2">
    <name type="scientific">Planktothrix agardhii (strain NIVA-CYA 126/8)</name>
    <dbReference type="NCBI Taxonomy" id="388467"/>
    <lineage>
        <taxon>Bacteria</taxon>
        <taxon>Bacillati</taxon>
        <taxon>Cyanobacteriota</taxon>
        <taxon>Cyanophyceae</taxon>
        <taxon>Oscillatoriophycideae</taxon>
        <taxon>Oscillatoriales</taxon>
        <taxon>Microcoleaceae</taxon>
        <taxon>Planktothrix</taxon>
    </lineage>
</organism>
<dbReference type="HOGENOM" id="CLU_3046441_0_0_3"/>
<proteinExistence type="predicted"/>
<evidence type="ECO:0000313" key="1">
    <source>
        <dbReference type="EMBL" id="KEI67229.1"/>
    </source>
</evidence>
<dbReference type="AlphaFoldDB" id="A0A073CFZ5"/>
<keyword evidence="2" id="KW-1185">Reference proteome</keyword>